<organism evidence="7 8">
    <name type="scientific">Candidatus Limosilactobacillus merdipullorum</name>
    <dbReference type="NCBI Taxonomy" id="2838653"/>
    <lineage>
        <taxon>Bacteria</taxon>
        <taxon>Bacillati</taxon>
        <taxon>Bacillota</taxon>
        <taxon>Bacilli</taxon>
        <taxon>Lactobacillales</taxon>
        <taxon>Lactobacillaceae</taxon>
        <taxon>Limosilactobacillus</taxon>
    </lineage>
</organism>
<dbReference type="InterPro" id="IPR006282">
    <property type="entry name" value="Thi_PPkinase"/>
</dbReference>
<dbReference type="EC" id="2.7.6.2" evidence="5"/>
<gene>
    <name evidence="7" type="ORF">H9876_05445</name>
</gene>
<dbReference type="Proteomes" id="UP000886878">
    <property type="component" value="Unassembled WGS sequence"/>
</dbReference>
<dbReference type="InterPro" id="IPR007373">
    <property type="entry name" value="Thiamin_PyroPKinase_B1-bd"/>
</dbReference>
<protein>
    <recommendedName>
        <fullName evidence="5">Thiamine diphosphokinase</fullName>
        <ecNumber evidence="5">2.7.6.2</ecNumber>
    </recommendedName>
</protein>
<evidence type="ECO:0000256" key="2">
    <source>
        <dbReference type="ARBA" id="ARBA00022741"/>
    </source>
</evidence>
<dbReference type="GO" id="GO:0030975">
    <property type="term" value="F:thiamine binding"/>
    <property type="evidence" value="ECO:0007669"/>
    <property type="project" value="InterPro"/>
</dbReference>
<evidence type="ECO:0000256" key="1">
    <source>
        <dbReference type="ARBA" id="ARBA00022679"/>
    </source>
</evidence>
<keyword evidence="3" id="KW-0418">Kinase</keyword>
<evidence type="ECO:0000313" key="7">
    <source>
        <dbReference type="EMBL" id="HIW70792.1"/>
    </source>
</evidence>
<dbReference type="GO" id="GO:0009229">
    <property type="term" value="P:thiamine diphosphate biosynthetic process"/>
    <property type="evidence" value="ECO:0007669"/>
    <property type="project" value="InterPro"/>
</dbReference>
<dbReference type="EMBL" id="DXGK01000115">
    <property type="protein sequence ID" value="HIW70792.1"/>
    <property type="molecule type" value="Genomic_DNA"/>
</dbReference>
<reference evidence="7" key="1">
    <citation type="journal article" date="2021" name="PeerJ">
        <title>Extensive microbial diversity within the chicken gut microbiome revealed by metagenomics and culture.</title>
        <authorList>
            <person name="Gilroy R."/>
            <person name="Ravi A."/>
            <person name="Getino M."/>
            <person name="Pursley I."/>
            <person name="Horton D.L."/>
            <person name="Alikhan N.F."/>
            <person name="Baker D."/>
            <person name="Gharbi K."/>
            <person name="Hall N."/>
            <person name="Watson M."/>
            <person name="Adriaenssens E.M."/>
            <person name="Foster-Nyarko E."/>
            <person name="Jarju S."/>
            <person name="Secka A."/>
            <person name="Antonio M."/>
            <person name="Oren A."/>
            <person name="Chaudhuri R.R."/>
            <person name="La Ragione R."/>
            <person name="Hildebrand F."/>
            <person name="Pallen M.J."/>
        </authorList>
    </citation>
    <scope>NUCLEOTIDE SEQUENCE</scope>
    <source>
        <strain evidence="7">ChiHejej3B27-2180</strain>
    </source>
</reference>
<dbReference type="PANTHER" id="PTHR41299:SF1">
    <property type="entry name" value="THIAMINE PYROPHOSPHOKINASE"/>
    <property type="match status" value="1"/>
</dbReference>
<dbReference type="SMART" id="SM00983">
    <property type="entry name" value="TPK_B1_binding"/>
    <property type="match status" value="1"/>
</dbReference>
<reference evidence="7" key="2">
    <citation type="submission" date="2021-04" db="EMBL/GenBank/DDBJ databases">
        <authorList>
            <person name="Gilroy R."/>
        </authorList>
    </citation>
    <scope>NUCLEOTIDE SEQUENCE</scope>
    <source>
        <strain evidence="7">ChiHejej3B27-2180</strain>
    </source>
</reference>
<evidence type="ECO:0000313" key="8">
    <source>
        <dbReference type="Proteomes" id="UP000886878"/>
    </source>
</evidence>
<sequence length="223" mass="25350">MKEVSVVNLMVGGPDEQIPWDEVEKKADQTWVAVDYGAVRLLRHGIIPDYALGDFDSSTDQERSKVKAAVDNIQQFPPEKDYTDTQLGLLTIQREYQYGQVVVYGATGGRLDHLLANIFLPLAEPYRPSLTRLVLRDIGNSVRYFLPGQYEISKEPGMKYLAFVNLTPVEGLNLLDEKYPLSNWNCDYPVSWTSNEFRGEKNHFSLKKGIIAVVQCKDVEYLI</sequence>
<feature type="domain" description="Thiamin pyrophosphokinase thiamin-binding" evidence="6">
    <location>
        <begin position="148"/>
        <end position="212"/>
    </location>
</feature>
<dbReference type="GO" id="GO:0005524">
    <property type="term" value="F:ATP binding"/>
    <property type="evidence" value="ECO:0007669"/>
    <property type="project" value="UniProtKB-KW"/>
</dbReference>
<dbReference type="AlphaFoldDB" id="A0A9D1QR92"/>
<proteinExistence type="predicted"/>
<dbReference type="GO" id="GO:0004788">
    <property type="term" value="F:thiamine diphosphokinase activity"/>
    <property type="evidence" value="ECO:0007669"/>
    <property type="project" value="UniProtKB-UniRule"/>
</dbReference>
<evidence type="ECO:0000256" key="5">
    <source>
        <dbReference type="NCBIfam" id="TIGR01378"/>
    </source>
</evidence>
<dbReference type="GO" id="GO:0006772">
    <property type="term" value="P:thiamine metabolic process"/>
    <property type="evidence" value="ECO:0007669"/>
    <property type="project" value="UniProtKB-UniRule"/>
</dbReference>
<name>A0A9D1QR92_9LACO</name>
<evidence type="ECO:0000256" key="3">
    <source>
        <dbReference type="ARBA" id="ARBA00022777"/>
    </source>
</evidence>
<evidence type="ECO:0000256" key="4">
    <source>
        <dbReference type="ARBA" id="ARBA00022840"/>
    </source>
</evidence>
<evidence type="ECO:0000259" key="6">
    <source>
        <dbReference type="SMART" id="SM00983"/>
    </source>
</evidence>
<dbReference type="NCBIfam" id="TIGR01378">
    <property type="entry name" value="thi_PPkinase"/>
    <property type="match status" value="1"/>
</dbReference>
<dbReference type="GO" id="GO:0016301">
    <property type="term" value="F:kinase activity"/>
    <property type="evidence" value="ECO:0007669"/>
    <property type="project" value="UniProtKB-KW"/>
</dbReference>
<dbReference type="InterPro" id="IPR053149">
    <property type="entry name" value="TPK"/>
</dbReference>
<dbReference type="Gene3D" id="3.40.50.10240">
    <property type="entry name" value="Thiamin pyrophosphokinase, catalytic domain"/>
    <property type="match status" value="1"/>
</dbReference>
<comment type="caution">
    <text evidence="7">The sequence shown here is derived from an EMBL/GenBank/DDBJ whole genome shotgun (WGS) entry which is preliminary data.</text>
</comment>
<dbReference type="CDD" id="cd07995">
    <property type="entry name" value="TPK"/>
    <property type="match status" value="1"/>
</dbReference>
<dbReference type="SUPFAM" id="SSF63999">
    <property type="entry name" value="Thiamin pyrophosphokinase, catalytic domain"/>
    <property type="match status" value="1"/>
</dbReference>
<keyword evidence="4" id="KW-0067">ATP-binding</keyword>
<dbReference type="InterPro" id="IPR036759">
    <property type="entry name" value="TPK_catalytic_sf"/>
</dbReference>
<dbReference type="Pfam" id="PF04263">
    <property type="entry name" value="TPK_catalytic"/>
    <property type="match status" value="1"/>
</dbReference>
<keyword evidence="2" id="KW-0547">Nucleotide-binding</keyword>
<keyword evidence="1 7" id="KW-0808">Transferase</keyword>
<dbReference type="PANTHER" id="PTHR41299">
    <property type="entry name" value="THIAMINE PYROPHOSPHOKINASE"/>
    <property type="match status" value="1"/>
</dbReference>
<accession>A0A9D1QR92</accession>
<dbReference type="Pfam" id="PF04265">
    <property type="entry name" value="TPK_B1_binding"/>
    <property type="match status" value="1"/>
</dbReference>
<dbReference type="InterPro" id="IPR007371">
    <property type="entry name" value="TPK_catalytic"/>
</dbReference>